<dbReference type="GO" id="GO:0005737">
    <property type="term" value="C:cytoplasm"/>
    <property type="evidence" value="ECO:0007669"/>
    <property type="project" value="TreeGrafter"/>
</dbReference>
<keyword evidence="1" id="KW-0949">S-adenosyl-L-methionine</keyword>
<evidence type="ECO:0000259" key="3">
    <source>
        <dbReference type="PROSITE" id="PS51613"/>
    </source>
</evidence>
<accession>A0A9P0D2Y2</accession>
<dbReference type="InterPro" id="IPR029063">
    <property type="entry name" value="SAM-dependent_MTases_sf"/>
</dbReference>
<dbReference type="InterPro" id="IPR025816">
    <property type="entry name" value="RrmJ-type_MeTrfase"/>
</dbReference>
<dbReference type="Pfam" id="PF01728">
    <property type="entry name" value="FtsJ"/>
    <property type="match status" value="1"/>
</dbReference>
<evidence type="ECO:0000313" key="5">
    <source>
        <dbReference type="Proteomes" id="UP001153636"/>
    </source>
</evidence>
<dbReference type="GO" id="GO:0004483">
    <property type="term" value="F:methyltransferase cap1 activity"/>
    <property type="evidence" value="ECO:0007669"/>
    <property type="project" value="UniProtKB-UniRule"/>
</dbReference>
<dbReference type="PROSITE" id="PS50174">
    <property type="entry name" value="G_PATCH"/>
    <property type="match status" value="1"/>
</dbReference>
<dbReference type="AlphaFoldDB" id="A0A9P0D2Y2"/>
<protein>
    <recommendedName>
        <fullName evidence="1">Cap-specific mRNA (nucleoside-2'-O-)-methyltransferase 1</fullName>
        <ecNumber evidence="1">2.1.1.57</ecNumber>
    </recommendedName>
    <alternativeName>
        <fullName evidence="1">Cap1 2'O-ribose methyltransferase 1</fullName>
    </alternativeName>
</protein>
<dbReference type="InterPro" id="IPR050851">
    <property type="entry name" value="mRNA_Cap_2O-Ribose_MeTrfase"/>
</dbReference>
<dbReference type="PROSITE" id="PS51613">
    <property type="entry name" value="SAM_MT_RRMJ"/>
    <property type="match status" value="1"/>
</dbReference>
<dbReference type="PANTHER" id="PTHR16121:SF0">
    <property type="entry name" value="CAP-SPECIFIC MRNA (NUCLEOSIDE-2'-O-)-METHYLTRANSFERASE 1"/>
    <property type="match status" value="1"/>
</dbReference>
<dbReference type="OrthoDB" id="10251234at2759"/>
<comment type="subcellular location">
    <subcellularLocation>
        <location evidence="1">Nucleus</location>
    </subcellularLocation>
</comment>
<dbReference type="InterPro" id="IPR002877">
    <property type="entry name" value="RNA_MeTrfase_FtsJ_dom"/>
</dbReference>
<comment type="function">
    <text evidence="1">S-adenosyl-L-methionine-dependent methyltransferase that mediates RNA cap1 2'-O-ribose methylation to the 5'-cap structure of RNAs. Methylates the ribose of the first nucleotide of a m(7)GpppG-capped mRNA to produce m(7)GpppNmp (cap1).</text>
</comment>
<dbReference type="GO" id="GO:0005634">
    <property type="term" value="C:nucleus"/>
    <property type="evidence" value="ECO:0007669"/>
    <property type="project" value="UniProtKB-SubCell"/>
</dbReference>
<dbReference type="Proteomes" id="UP001153636">
    <property type="component" value="Chromosome 7"/>
</dbReference>
<dbReference type="SMART" id="SM00443">
    <property type="entry name" value="G_patch"/>
    <property type="match status" value="1"/>
</dbReference>
<reference evidence="4" key="1">
    <citation type="submission" date="2022-01" db="EMBL/GenBank/DDBJ databases">
        <authorList>
            <person name="King R."/>
        </authorList>
    </citation>
    <scope>NUCLEOTIDE SEQUENCE</scope>
</reference>
<sequence>MISDNITDYELNMSLQYQNLNMYETDIESSDISQNETSSSHNDEKVLRMMQKMGYKEGSGLGKSEQGNTKVVDFNYQLGKRGFGLKLRNIEDTMEKWDFALEDVNVKENFIWLDNEDAENFTLTVEEMSSWLKEGPPIVDIKTQSNYCDQEFLNKVVEAKDIFDEMDIIELCHARARCNPFESLRSAFFMNRAALKMANIDALTDFMFTNIDKNEHFTSNTGPFYFADVCAGPGGFSEYILWKKRWLFKGFGLTLKDENDFKLHESCCACPATFQSLYGKDEDGNVCSPENITDFTEKVLFETEGEGVHFMMSDGGFSVEGNENFQEILSKSIYICQCLVALEIVRSHGHFVTKLFDVFTSFSVGLLYLIYHCFEKVSILKPNSSRPANSERYFICSNLRRNTLHYENVKKYLWIIVQRLWALNGQSEIDILEIVPLEVLKKDENFYKFICNSNNSLAIKQTVGLKKLATFCRNPTLVESRQEELKKKCLEFWQIPDRQKTPLPQLNAIELVNTVMDKPEIILVQPREINQIKAFNELISNIEDWYYYPLFSSKKTNNCNFYAGVSVSKVYRLQKHKWVRIKNVQLSRGTLVYGEFVKEKCTTKSLQDQEIEYIQYSLHIIDALQLGEQNLSDLDFSERQEIIKVYCKSLNKESQPHLVRIRPKVMDKLIKISSNCLISQGKEGLYCNLPLMGYKSVTETFNVNSILLLKTNLNQSFHWSYVLRVQIFIKSVEDINEDTICLEDILIEIKQRS</sequence>
<keyword evidence="1" id="KW-0507">mRNA processing</keyword>
<name>A0A9P0D2Y2_9CUCU</name>
<dbReference type="Pfam" id="PF01585">
    <property type="entry name" value="G-patch"/>
    <property type="match status" value="1"/>
</dbReference>
<evidence type="ECO:0000313" key="4">
    <source>
        <dbReference type="EMBL" id="CAH1113297.1"/>
    </source>
</evidence>
<dbReference type="PANTHER" id="PTHR16121">
    <property type="entry name" value="CAP-SPECIFIC MRNA (NUCLEOSIDE-2'-O-)-METHYLTRANSFERASE 1-RELATED"/>
    <property type="match status" value="1"/>
</dbReference>
<dbReference type="SUPFAM" id="SSF53335">
    <property type="entry name" value="S-adenosyl-L-methionine-dependent methyltransferases"/>
    <property type="match status" value="1"/>
</dbReference>
<proteinExistence type="predicted"/>
<dbReference type="GO" id="GO:0003676">
    <property type="term" value="F:nucleic acid binding"/>
    <property type="evidence" value="ECO:0007669"/>
    <property type="project" value="UniProtKB-UniRule"/>
</dbReference>
<keyword evidence="1" id="KW-0489">Methyltransferase</keyword>
<feature type="domain" description="RrmJ-type SAM-dependent 2'-O-MTase" evidence="3">
    <location>
        <begin position="188"/>
        <end position="400"/>
    </location>
</feature>
<gene>
    <name evidence="4" type="ORF">PSYICH_LOCUS13878</name>
</gene>
<dbReference type="Gene3D" id="3.40.50.12760">
    <property type="match status" value="1"/>
</dbReference>
<dbReference type="EMBL" id="OV651819">
    <property type="protein sequence ID" value="CAH1113297.1"/>
    <property type="molecule type" value="Genomic_DNA"/>
</dbReference>
<keyword evidence="1" id="KW-0506">mRNA capping</keyword>
<keyword evidence="5" id="KW-1185">Reference proteome</keyword>
<dbReference type="FunFam" id="3.40.50.12760:FF:000004">
    <property type="entry name" value="FtsJ-like methyltransferase"/>
    <property type="match status" value="1"/>
</dbReference>
<feature type="domain" description="G-patch" evidence="2">
    <location>
        <begin position="42"/>
        <end position="88"/>
    </location>
</feature>
<evidence type="ECO:0000259" key="2">
    <source>
        <dbReference type="PROSITE" id="PS50174"/>
    </source>
</evidence>
<dbReference type="InterPro" id="IPR000467">
    <property type="entry name" value="G_patch_dom"/>
</dbReference>
<organism evidence="4 5">
    <name type="scientific">Psylliodes chrysocephalus</name>
    <dbReference type="NCBI Taxonomy" id="3402493"/>
    <lineage>
        <taxon>Eukaryota</taxon>
        <taxon>Metazoa</taxon>
        <taxon>Ecdysozoa</taxon>
        <taxon>Arthropoda</taxon>
        <taxon>Hexapoda</taxon>
        <taxon>Insecta</taxon>
        <taxon>Pterygota</taxon>
        <taxon>Neoptera</taxon>
        <taxon>Endopterygota</taxon>
        <taxon>Coleoptera</taxon>
        <taxon>Polyphaga</taxon>
        <taxon>Cucujiformia</taxon>
        <taxon>Chrysomeloidea</taxon>
        <taxon>Chrysomelidae</taxon>
        <taxon>Galerucinae</taxon>
        <taxon>Alticini</taxon>
        <taxon>Psylliodes</taxon>
    </lineage>
</organism>
<keyword evidence="1" id="KW-0808">Transferase</keyword>
<dbReference type="GO" id="GO:0016556">
    <property type="term" value="P:mRNA modification"/>
    <property type="evidence" value="ECO:0007669"/>
    <property type="project" value="UniProtKB-UniRule"/>
</dbReference>
<evidence type="ECO:0000256" key="1">
    <source>
        <dbReference type="RuleBase" id="RU368012"/>
    </source>
</evidence>
<comment type="catalytic activity">
    <reaction evidence="1">
        <text>a 5'-end (N(7)-methyl 5'-triphosphoguanosine)-ribonucleoside in mRNA + S-adenosyl-L-methionine = a 5'-end (N(7)-methyl 5'-triphosphoguanosine)-(2'-O-methyl-ribonucleoside) in mRNA + S-adenosyl-L-homocysteine + H(+)</text>
        <dbReference type="Rhea" id="RHEA:67020"/>
        <dbReference type="Rhea" id="RHEA-COMP:17167"/>
        <dbReference type="Rhea" id="RHEA-COMP:17168"/>
        <dbReference type="ChEBI" id="CHEBI:15378"/>
        <dbReference type="ChEBI" id="CHEBI:57856"/>
        <dbReference type="ChEBI" id="CHEBI:59789"/>
        <dbReference type="ChEBI" id="CHEBI:156461"/>
        <dbReference type="ChEBI" id="CHEBI:167609"/>
        <dbReference type="EC" id="2.1.1.57"/>
    </reaction>
</comment>
<dbReference type="GO" id="GO:0032259">
    <property type="term" value="P:methylation"/>
    <property type="evidence" value="ECO:0007669"/>
    <property type="project" value="UniProtKB-KW"/>
</dbReference>
<dbReference type="EC" id="2.1.1.57" evidence="1"/>
<dbReference type="GO" id="GO:0006370">
    <property type="term" value="P:7-methylguanosine mRNA capping"/>
    <property type="evidence" value="ECO:0007669"/>
    <property type="project" value="UniProtKB-UniRule"/>
</dbReference>
<keyword evidence="1" id="KW-0539">Nucleus</keyword>